<dbReference type="Proteomes" id="UP000694523">
    <property type="component" value="Unplaced"/>
</dbReference>
<dbReference type="PANTHER" id="PTHR22791:SF31">
    <property type="entry name" value="IM:7152348"/>
    <property type="match status" value="1"/>
</dbReference>
<keyword evidence="2 4" id="KW-0863">Zinc-finger</keyword>
<dbReference type="Pfam" id="PF13639">
    <property type="entry name" value="zf-RING_2"/>
    <property type="match status" value="1"/>
</dbReference>
<evidence type="ECO:0000259" key="5">
    <source>
        <dbReference type="PROSITE" id="PS50089"/>
    </source>
</evidence>
<dbReference type="PROSITE" id="PS50089">
    <property type="entry name" value="ZF_RING_2"/>
    <property type="match status" value="1"/>
</dbReference>
<sequence>MVCSEELECVICYCVYSRSEHIPRVLHCRHTFCSVCLEKLASQRGVVRTVCCPLCRWVTCTNASLSLPGALWVNTDIWDRISEEQLEEKSLDLDLDPQKLKKHM</sequence>
<dbReference type="AlphaFoldDB" id="A0A8C6U071"/>
<evidence type="ECO:0000313" key="6">
    <source>
        <dbReference type="Ensembl" id="ENSNMLP00000030072.1"/>
    </source>
</evidence>
<dbReference type="PROSITE" id="PS00518">
    <property type="entry name" value="ZF_RING_1"/>
    <property type="match status" value="1"/>
</dbReference>
<evidence type="ECO:0000256" key="1">
    <source>
        <dbReference type="ARBA" id="ARBA00022723"/>
    </source>
</evidence>
<keyword evidence="7" id="KW-1185">Reference proteome</keyword>
<protein>
    <recommendedName>
        <fullName evidence="5">RING-type domain-containing protein</fullName>
    </recommendedName>
</protein>
<dbReference type="InterPro" id="IPR013083">
    <property type="entry name" value="Znf_RING/FYVE/PHD"/>
</dbReference>
<accession>A0A8C6U071</accession>
<feature type="domain" description="RING-type" evidence="5">
    <location>
        <begin position="9"/>
        <end position="56"/>
    </location>
</feature>
<organism evidence="6 7">
    <name type="scientific">Neogobius melanostomus</name>
    <name type="common">round goby</name>
    <dbReference type="NCBI Taxonomy" id="47308"/>
    <lineage>
        <taxon>Eukaryota</taxon>
        <taxon>Metazoa</taxon>
        <taxon>Chordata</taxon>
        <taxon>Craniata</taxon>
        <taxon>Vertebrata</taxon>
        <taxon>Euteleostomi</taxon>
        <taxon>Actinopterygii</taxon>
        <taxon>Neopterygii</taxon>
        <taxon>Teleostei</taxon>
        <taxon>Neoteleostei</taxon>
        <taxon>Acanthomorphata</taxon>
        <taxon>Gobiaria</taxon>
        <taxon>Gobiiformes</taxon>
        <taxon>Gobioidei</taxon>
        <taxon>Gobiidae</taxon>
        <taxon>Benthophilinae</taxon>
        <taxon>Neogobiini</taxon>
        <taxon>Neogobius</taxon>
    </lineage>
</organism>
<dbReference type="PANTHER" id="PTHR22791">
    <property type="entry name" value="RING-TYPE DOMAIN-CONTAINING PROTEIN"/>
    <property type="match status" value="1"/>
</dbReference>
<reference evidence="6" key="1">
    <citation type="submission" date="2025-08" db="UniProtKB">
        <authorList>
            <consortium name="Ensembl"/>
        </authorList>
    </citation>
    <scope>IDENTIFICATION</scope>
</reference>
<dbReference type="GO" id="GO:0016567">
    <property type="term" value="P:protein ubiquitination"/>
    <property type="evidence" value="ECO:0007669"/>
    <property type="project" value="TreeGrafter"/>
</dbReference>
<dbReference type="SMART" id="SM00184">
    <property type="entry name" value="RING"/>
    <property type="match status" value="1"/>
</dbReference>
<dbReference type="GO" id="GO:0008270">
    <property type="term" value="F:zinc ion binding"/>
    <property type="evidence" value="ECO:0007669"/>
    <property type="project" value="UniProtKB-KW"/>
</dbReference>
<dbReference type="InterPro" id="IPR051435">
    <property type="entry name" value="RING_finger_E3_ubiq-ligases"/>
</dbReference>
<evidence type="ECO:0000256" key="2">
    <source>
        <dbReference type="ARBA" id="ARBA00022771"/>
    </source>
</evidence>
<dbReference type="GO" id="GO:0061630">
    <property type="term" value="F:ubiquitin protein ligase activity"/>
    <property type="evidence" value="ECO:0007669"/>
    <property type="project" value="TreeGrafter"/>
</dbReference>
<evidence type="ECO:0000313" key="7">
    <source>
        <dbReference type="Proteomes" id="UP000694523"/>
    </source>
</evidence>
<dbReference type="Ensembl" id="ENSNMLT00000033536.1">
    <property type="protein sequence ID" value="ENSNMLP00000030072.1"/>
    <property type="gene ID" value="ENSNMLG00000019002.1"/>
</dbReference>
<evidence type="ECO:0000256" key="3">
    <source>
        <dbReference type="ARBA" id="ARBA00022833"/>
    </source>
</evidence>
<dbReference type="InterPro" id="IPR017907">
    <property type="entry name" value="Znf_RING_CS"/>
</dbReference>
<proteinExistence type="predicted"/>
<keyword evidence="3" id="KW-0862">Zinc</keyword>
<dbReference type="SUPFAM" id="SSF57850">
    <property type="entry name" value="RING/U-box"/>
    <property type="match status" value="1"/>
</dbReference>
<reference evidence="6" key="2">
    <citation type="submission" date="2025-09" db="UniProtKB">
        <authorList>
            <consortium name="Ensembl"/>
        </authorList>
    </citation>
    <scope>IDENTIFICATION</scope>
</reference>
<keyword evidence="1" id="KW-0479">Metal-binding</keyword>
<dbReference type="Gene3D" id="3.30.40.10">
    <property type="entry name" value="Zinc/RING finger domain, C3HC4 (zinc finger)"/>
    <property type="match status" value="1"/>
</dbReference>
<dbReference type="InterPro" id="IPR001841">
    <property type="entry name" value="Znf_RING"/>
</dbReference>
<evidence type="ECO:0000256" key="4">
    <source>
        <dbReference type="PROSITE-ProRule" id="PRU00175"/>
    </source>
</evidence>
<name>A0A8C6U071_9GOBI</name>